<dbReference type="InterPro" id="IPR013525">
    <property type="entry name" value="ABC2_TM"/>
</dbReference>
<dbReference type="RefSeq" id="WP_158284959.1">
    <property type="nucleotide sequence ID" value="NZ_QGTR01000003.1"/>
</dbReference>
<feature type="transmembrane region" description="Helical" evidence="9">
    <location>
        <begin position="214"/>
        <end position="232"/>
    </location>
</feature>
<dbReference type="Proteomes" id="UP000246352">
    <property type="component" value="Unassembled WGS sequence"/>
</dbReference>
<keyword evidence="3" id="KW-0813">Transport</keyword>
<organism evidence="11 12">
    <name type="scientific">Hoeflea marina</name>
    <dbReference type="NCBI Taxonomy" id="274592"/>
    <lineage>
        <taxon>Bacteria</taxon>
        <taxon>Pseudomonadati</taxon>
        <taxon>Pseudomonadota</taxon>
        <taxon>Alphaproteobacteria</taxon>
        <taxon>Hyphomicrobiales</taxon>
        <taxon>Rhizobiaceae</taxon>
        <taxon>Hoeflea</taxon>
    </lineage>
</organism>
<reference evidence="11 12" key="1">
    <citation type="submission" date="2018-05" db="EMBL/GenBank/DDBJ databases">
        <title>Genomic Encyclopedia of Type Strains, Phase IV (KMG-IV): sequencing the most valuable type-strain genomes for metagenomic binning, comparative biology and taxonomic classification.</title>
        <authorList>
            <person name="Goeker M."/>
        </authorList>
    </citation>
    <scope>NUCLEOTIDE SEQUENCE [LARGE SCALE GENOMIC DNA]</scope>
    <source>
        <strain evidence="11 12">DSM 16791</strain>
    </source>
</reference>
<feature type="transmembrane region" description="Helical" evidence="9">
    <location>
        <begin position="158"/>
        <end position="177"/>
    </location>
</feature>
<keyword evidence="12" id="KW-1185">Reference proteome</keyword>
<sequence>MTLSLFRFLLRYRQTALGPLWLLIGPALFIALLGSLYAQIGSTTSAQFVPFLAIGLITWNLLSGFTTQAATVFQRDRASLLQGDMTLGRIAMIDVNTNILMFLHQALIIAAVFLIYRVPLGPYALVSLLGLAIVIINGVWVTMLLGILGARFRDLSEILQAIMRIAFLATPIIWMPGEDGRGGVMGHFLAFNPFYHFLEIVRAPLLGTAIAPSTWAVVLVLSACNCLASWFVTRRYGRYVPLWI</sequence>
<keyword evidence="8 9" id="KW-0472">Membrane</keyword>
<evidence type="ECO:0000256" key="3">
    <source>
        <dbReference type="ARBA" id="ARBA00022448"/>
    </source>
</evidence>
<evidence type="ECO:0000256" key="8">
    <source>
        <dbReference type="ARBA" id="ARBA00023136"/>
    </source>
</evidence>
<dbReference type="GO" id="GO:0005886">
    <property type="term" value="C:plasma membrane"/>
    <property type="evidence" value="ECO:0007669"/>
    <property type="project" value="UniProtKB-SubCell"/>
</dbReference>
<comment type="similarity">
    <text evidence="2">Belongs to the ABC-2 integral membrane protein family.</text>
</comment>
<evidence type="ECO:0000256" key="2">
    <source>
        <dbReference type="ARBA" id="ARBA00007783"/>
    </source>
</evidence>
<protein>
    <submittedName>
        <fullName evidence="11">ABC-2 type transport system permease protein/lipopolysaccharide transport system permease protein</fullName>
    </submittedName>
</protein>
<dbReference type="PANTHER" id="PTHR30413:SF10">
    <property type="entry name" value="CAPSULE POLYSACCHARIDE EXPORT INNER-MEMBRANE PROTEIN CTRC"/>
    <property type="match status" value="1"/>
</dbReference>
<dbReference type="GO" id="GO:0015774">
    <property type="term" value="P:polysaccharide transport"/>
    <property type="evidence" value="ECO:0007669"/>
    <property type="project" value="UniProtKB-KW"/>
</dbReference>
<feature type="transmembrane region" description="Helical" evidence="9">
    <location>
        <begin position="95"/>
        <end position="116"/>
    </location>
</feature>
<dbReference type="Pfam" id="PF01061">
    <property type="entry name" value="ABC2_membrane"/>
    <property type="match status" value="1"/>
</dbReference>
<feature type="transmembrane region" description="Helical" evidence="9">
    <location>
        <begin position="52"/>
        <end position="74"/>
    </location>
</feature>
<proteinExistence type="inferred from homology"/>
<dbReference type="GO" id="GO:0140359">
    <property type="term" value="F:ABC-type transporter activity"/>
    <property type="evidence" value="ECO:0007669"/>
    <property type="project" value="InterPro"/>
</dbReference>
<keyword evidence="7" id="KW-0625">Polysaccharide transport</keyword>
<accession>A0A317PIE7</accession>
<dbReference type="PANTHER" id="PTHR30413">
    <property type="entry name" value="INNER MEMBRANE TRANSPORT PERMEASE"/>
    <property type="match status" value="1"/>
</dbReference>
<evidence type="ECO:0000256" key="4">
    <source>
        <dbReference type="ARBA" id="ARBA00022475"/>
    </source>
</evidence>
<evidence type="ECO:0000313" key="12">
    <source>
        <dbReference type="Proteomes" id="UP000246352"/>
    </source>
</evidence>
<dbReference type="OrthoDB" id="9796017at2"/>
<feature type="transmembrane region" description="Helical" evidence="9">
    <location>
        <begin position="122"/>
        <end position="146"/>
    </location>
</feature>
<dbReference type="AlphaFoldDB" id="A0A317PIE7"/>
<comment type="subcellular location">
    <subcellularLocation>
        <location evidence="1">Cell membrane</location>
        <topology evidence="1">Multi-pass membrane protein</topology>
    </subcellularLocation>
</comment>
<evidence type="ECO:0000259" key="10">
    <source>
        <dbReference type="Pfam" id="PF01061"/>
    </source>
</evidence>
<evidence type="ECO:0000256" key="5">
    <source>
        <dbReference type="ARBA" id="ARBA00022692"/>
    </source>
</evidence>
<evidence type="ECO:0000313" key="11">
    <source>
        <dbReference type="EMBL" id="PWW00223.1"/>
    </source>
</evidence>
<dbReference type="EMBL" id="QGTR01000003">
    <property type="protein sequence ID" value="PWW00223.1"/>
    <property type="molecule type" value="Genomic_DNA"/>
</dbReference>
<dbReference type="GO" id="GO:0015920">
    <property type="term" value="P:lipopolysaccharide transport"/>
    <property type="evidence" value="ECO:0007669"/>
    <property type="project" value="TreeGrafter"/>
</dbReference>
<gene>
    <name evidence="11" type="ORF">DFR52_103425</name>
</gene>
<keyword evidence="4" id="KW-1003">Cell membrane</keyword>
<evidence type="ECO:0000256" key="6">
    <source>
        <dbReference type="ARBA" id="ARBA00022989"/>
    </source>
</evidence>
<keyword evidence="7" id="KW-0762">Sugar transport</keyword>
<feature type="transmembrane region" description="Helical" evidence="9">
    <location>
        <begin position="20"/>
        <end position="40"/>
    </location>
</feature>
<name>A0A317PIE7_9HYPH</name>
<evidence type="ECO:0000256" key="9">
    <source>
        <dbReference type="SAM" id="Phobius"/>
    </source>
</evidence>
<feature type="domain" description="ABC-2 type transporter transmembrane" evidence="10">
    <location>
        <begin position="6"/>
        <end position="204"/>
    </location>
</feature>
<evidence type="ECO:0000256" key="7">
    <source>
        <dbReference type="ARBA" id="ARBA00023047"/>
    </source>
</evidence>
<keyword evidence="5 9" id="KW-0812">Transmembrane</keyword>
<evidence type="ECO:0000256" key="1">
    <source>
        <dbReference type="ARBA" id="ARBA00004651"/>
    </source>
</evidence>
<comment type="caution">
    <text evidence="11">The sequence shown here is derived from an EMBL/GenBank/DDBJ whole genome shotgun (WGS) entry which is preliminary data.</text>
</comment>
<keyword evidence="6 9" id="KW-1133">Transmembrane helix</keyword>